<dbReference type="RefSeq" id="WP_003516419.1">
    <property type="nucleotide sequence ID" value="NZ_CP013828.1"/>
</dbReference>
<organism evidence="3 4">
    <name type="scientific">Acetivibrio thermocellus AD2</name>
    <dbReference type="NCBI Taxonomy" id="1138384"/>
    <lineage>
        <taxon>Bacteria</taxon>
        <taxon>Bacillati</taxon>
        <taxon>Bacillota</taxon>
        <taxon>Clostridia</taxon>
        <taxon>Eubacteriales</taxon>
        <taxon>Oscillospiraceae</taxon>
        <taxon>Acetivibrio</taxon>
    </lineage>
</organism>
<keyword evidence="1" id="KW-0732">Signal</keyword>
<feature type="chain" id="PRO_5044215384" evidence="1">
    <location>
        <begin position="32"/>
        <end position="276"/>
    </location>
</feature>
<dbReference type="Pfam" id="PF07833">
    <property type="entry name" value="Cu_amine_oxidN1"/>
    <property type="match status" value="1"/>
</dbReference>
<comment type="caution">
    <text evidence="3">The sequence shown here is derived from an EMBL/GenBank/DDBJ whole genome shotgun (WGS) entry which is preliminary data.</text>
</comment>
<feature type="domain" description="Copper amine oxidase-like N-terminal" evidence="2">
    <location>
        <begin position="52"/>
        <end position="150"/>
    </location>
</feature>
<sequence>MKNLKSRAFRFVVYTTLLCMLFLSTTLQSIASTNVKVYFNGKLMEFGTSANDPAPYIKEGRTLIPFRRIFEALGMDVGWDPVLRMVTAKGNGIEMTLYIGGKIAIVNGEEKELDVPAEITDDRTFVPLRFVSENCGAVVAWDDSTKSVYITMPNNIPSSPGEVLPTVERKSLGSEFKYKDLAVSFDEIIIEEIEKTNDVKITVKGKTNIEDSTFILELYNASGRSVKVRAFAIPSQSDTHKVVGSVFVSKSFVPKVMYVTIPYIDERYIRIGMYDL</sequence>
<dbReference type="EMBL" id="PDBW01000001">
    <property type="protein sequence ID" value="PFH01329.1"/>
    <property type="molecule type" value="Genomic_DNA"/>
</dbReference>
<evidence type="ECO:0000313" key="4">
    <source>
        <dbReference type="Proteomes" id="UP000223596"/>
    </source>
</evidence>
<dbReference type="Gene3D" id="3.30.457.10">
    <property type="entry name" value="Copper amine oxidase-like, N-terminal domain"/>
    <property type="match status" value="1"/>
</dbReference>
<dbReference type="InterPro" id="IPR036582">
    <property type="entry name" value="Mao_N_sf"/>
</dbReference>
<dbReference type="InterPro" id="IPR012854">
    <property type="entry name" value="Cu_amine_oxidase-like_N"/>
</dbReference>
<gene>
    <name evidence="3" type="ORF">M972_1159</name>
</gene>
<proteinExistence type="predicted"/>
<evidence type="ECO:0000259" key="2">
    <source>
        <dbReference type="Pfam" id="PF07833"/>
    </source>
</evidence>
<dbReference type="SUPFAM" id="SSF55383">
    <property type="entry name" value="Copper amine oxidase, domain N"/>
    <property type="match status" value="1"/>
</dbReference>
<reference evidence="3 4" key="1">
    <citation type="submission" date="2017-09" db="EMBL/GenBank/DDBJ databases">
        <title>Evaluation of Pacific Biosciences Sequencing Technology to Finishing C. thermocellum Genome Sequences.</title>
        <authorList>
            <person name="Brown S."/>
        </authorList>
    </citation>
    <scope>NUCLEOTIDE SEQUENCE [LARGE SCALE GENOMIC DNA]</scope>
    <source>
        <strain evidence="3 4">AD2</strain>
    </source>
</reference>
<dbReference type="AlphaFoldDB" id="A0AB36TBR8"/>
<accession>A0AB36TBR8</accession>
<evidence type="ECO:0000313" key="3">
    <source>
        <dbReference type="EMBL" id="PFH01329.1"/>
    </source>
</evidence>
<dbReference type="GeneID" id="35804491"/>
<protein>
    <submittedName>
        <fullName evidence="3">Copper amine oxidase-like protein</fullName>
    </submittedName>
</protein>
<name>A0AB36TBR8_ACETH</name>
<evidence type="ECO:0000256" key="1">
    <source>
        <dbReference type="SAM" id="SignalP"/>
    </source>
</evidence>
<dbReference type="Proteomes" id="UP000223596">
    <property type="component" value="Unassembled WGS sequence"/>
</dbReference>
<feature type="signal peptide" evidence="1">
    <location>
        <begin position="1"/>
        <end position="31"/>
    </location>
</feature>